<evidence type="ECO:0000313" key="3">
    <source>
        <dbReference type="Proteomes" id="UP000624244"/>
    </source>
</evidence>
<organism evidence="2 3">
    <name type="scientific">Cochliobolus sativus</name>
    <name type="common">Common root rot and spot blotch fungus</name>
    <name type="synonym">Bipolaris sorokiniana</name>
    <dbReference type="NCBI Taxonomy" id="45130"/>
    <lineage>
        <taxon>Eukaryota</taxon>
        <taxon>Fungi</taxon>
        <taxon>Dikarya</taxon>
        <taxon>Ascomycota</taxon>
        <taxon>Pezizomycotina</taxon>
        <taxon>Dothideomycetes</taxon>
        <taxon>Pleosporomycetidae</taxon>
        <taxon>Pleosporales</taxon>
        <taxon>Pleosporineae</taxon>
        <taxon>Pleosporaceae</taxon>
        <taxon>Bipolaris</taxon>
    </lineage>
</organism>
<dbReference type="Proteomes" id="UP000624244">
    <property type="component" value="Unassembled WGS sequence"/>
</dbReference>
<dbReference type="EMBL" id="WNKQ01000010">
    <property type="protein sequence ID" value="KAF5848604.1"/>
    <property type="molecule type" value="Genomic_DNA"/>
</dbReference>
<name>A0A8H5ZGY6_COCSA</name>
<reference evidence="2" key="1">
    <citation type="submission" date="2019-11" db="EMBL/GenBank/DDBJ databases">
        <title>Bipolaris sorokiniana Genome sequencing.</title>
        <authorList>
            <person name="Wang H."/>
        </authorList>
    </citation>
    <scope>NUCLEOTIDE SEQUENCE</scope>
</reference>
<feature type="signal peptide" evidence="1">
    <location>
        <begin position="1"/>
        <end position="25"/>
    </location>
</feature>
<accession>A0A8H5ZGY6</accession>
<gene>
    <name evidence="2" type="ORF">GGP41_009693</name>
</gene>
<proteinExistence type="predicted"/>
<protein>
    <recommendedName>
        <fullName evidence="4">Cyanovirin-N domain-containing protein</fullName>
    </recommendedName>
</protein>
<evidence type="ECO:0000256" key="1">
    <source>
        <dbReference type="SAM" id="SignalP"/>
    </source>
</evidence>
<evidence type="ECO:0008006" key="4">
    <source>
        <dbReference type="Google" id="ProtNLM"/>
    </source>
</evidence>
<sequence>MSHRYTIMKFNSLAAIFIFASITSANITCQCNSIDPSKYSIEGGTRVTCHETITINHQKLAGRMVPRDRCLLNTDGLNLLLDKIQKQYSQDCARINIADLTPWPIATCQVAQD</sequence>
<comment type="caution">
    <text evidence="2">The sequence shown here is derived from an EMBL/GenBank/DDBJ whole genome shotgun (WGS) entry which is preliminary data.</text>
</comment>
<evidence type="ECO:0000313" key="2">
    <source>
        <dbReference type="EMBL" id="KAF5848604.1"/>
    </source>
</evidence>
<feature type="chain" id="PRO_5034348811" description="Cyanovirin-N domain-containing protein" evidence="1">
    <location>
        <begin position="26"/>
        <end position="113"/>
    </location>
</feature>
<dbReference type="AlphaFoldDB" id="A0A8H5ZGY6"/>
<keyword evidence="1" id="KW-0732">Signal</keyword>